<feature type="domain" description="DNA polymerase III alpha subunit finger" evidence="10">
    <location>
        <begin position="492"/>
        <end position="664"/>
    </location>
</feature>
<reference evidence="12" key="1">
    <citation type="submission" date="2016-10" db="EMBL/GenBank/DDBJ databases">
        <authorList>
            <person name="Varghese N."/>
            <person name="Submissions S."/>
        </authorList>
    </citation>
    <scope>NUCLEOTIDE SEQUENCE [LARGE SCALE GENOMIC DNA]</scope>
    <source>
        <strain evidence="12">DSM 16471</strain>
    </source>
</reference>
<evidence type="ECO:0000256" key="1">
    <source>
        <dbReference type="ARBA" id="ARBA00012417"/>
    </source>
</evidence>
<evidence type="ECO:0000259" key="7">
    <source>
        <dbReference type="Pfam" id="PF02811"/>
    </source>
</evidence>
<dbReference type="AlphaFoldDB" id="A0A1H7RCE0"/>
<evidence type="ECO:0000256" key="5">
    <source>
        <dbReference type="ARBA" id="ARBA00022932"/>
    </source>
</evidence>
<evidence type="ECO:0000259" key="10">
    <source>
        <dbReference type="Pfam" id="PF17657"/>
    </source>
</evidence>
<dbReference type="RefSeq" id="WP_091623880.1">
    <property type="nucleotide sequence ID" value="NZ_FNZN01000004.1"/>
</dbReference>
<dbReference type="EC" id="2.7.7.7" evidence="1"/>
<keyword evidence="3" id="KW-0548">Nucleotidyltransferase</keyword>
<evidence type="ECO:0000313" key="11">
    <source>
        <dbReference type="EMBL" id="SEL57853.1"/>
    </source>
</evidence>
<protein>
    <recommendedName>
        <fullName evidence="1">DNA-directed DNA polymerase</fullName>
        <ecNumber evidence="1">2.7.7.7</ecNumber>
    </recommendedName>
</protein>
<accession>A0A1H7RCE0</accession>
<dbReference type="OrthoDB" id="9803237at2"/>
<proteinExistence type="predicted"/>
<dbReference type="InterPro" id="IPR016195">
    <property type="entry name" value="Pol/histidinol_Pase-like"/>
</dbReference>
<dbReference type="InterPro" id="IPR011708">
    <property type="entry name" value="DNA_pol3_alpha_NTPase_dom"/>
</dbReference>
<dbReference type="PANTHER" id="PTHR32294">
    <property type="entry name" value="DNA POLYMERASE III SUBUNIT ALPHA"/>
    <property type="match status" value="1"/>
</dbReference>
<sequence>MYLNCHTYYSLRYGTFSELELLQLAREHHVTQLVLTDINNTSACLNFVRKASEYNVRPILGIDFRNGIEPCFVGIAKNNNGFLELNNFLSEHIHQGKKIPEIAPKFEHVYIIYPFEKVLQNEKKSFAENEFIGVSVSELKRLRFSKLLEQRDKIVLLQPVTFRNKRDFNAHRLLRAIDNNTLLSMLSVTEQASEDEKMYSIPNLAAHFSEHSFILENTQRLIDTCSIHFDFSEGRKPQNLQTYLKTKEEDEVFLEKLCQEGLPYRYPEVDQPVLDRLEKELGLIKKMGFVSYFLINWDIISYARKQNFFYVGRGSGANSIVAYLLFITDVDPMELDLYFERFINLYRVNPPDFDIDFSHRDRPIMTEYIFNRFKNVALLGTYVTFQARGVIRELGKVFGLPKDEIDLLCDGNFQASRLDNISALVLKYTQLLHGMPNYLSIHAGGILITEKPIHWFSATHMPPKGFPTTQFDMIIAEDVGLYKFDILAQRGLSKIKETLDILERDRPEEFAKFDIHDIKAFKKDPKINNMVKTAQCMGCFYVESPAMRMLLKKLEVDTYLGLVAASSIIRPGVSKSGMMREYILRHRNKGRAEELAHPVMLEIMPETYGVMVYQEDVIKVAHHFADLDLGEADVLRRGMSGKFRSREEFQKVQDKFMDNCRKKGYAEQLIKEVWDQVASFAGYAFAKGHSASYAVESYQSLFLRAYYPLEYMVAVLNNGGGFYKPEFYVHEARMLGATIHPPCVNKSNAGNRIDGKELYLGLGYLRELEERVMERILKERYLNGSFDSLEGFLDRVMISIEQVSILIRIDAFRFTGVNKHELLWKAHLFLNKTKKIDHPKLFAPKHQHFEIPSLYSTNLEVAFTQLELLGFSLCSPFELLAEPPKNTAGSKDLENYHNKNIDIYGYLVTVKRTKTHTGKHMFFATLIDQQGQVFDTVLFPPVAAKYTFRGRGIYRFYGKVVSEFGFLSIEVIKLQKQDFVQDPRYADMKTSAKVFDQKNHDQEGNRLESQLN</sequence>
<dbReference type="Pfam" id="PF14579">
    <property type="entry name" value="HHH_6"/>
    <property type="match status" value="1"/>
</dbReference>
<keyword evidence="5" id="KW-0239">DNA-directed DNA polymerase</keyword>
<dbReference type="InterPro" id="IPR004013">
    <property type="entry name" value="PHP_dom"/>
</dbReference>
<feature type="domain" description="PHP" evidence="7">
    <location>
        <begin position="3"/>
        <end position="97"/>
    </location>
</feature>
<evidence type="ECO:0000259" key="9">
    <source>
        <dbReference type="Pfam" id="PF14579"/>
    </source>
</evidence>
<dbReference type="Pfam" id="PF07733">
    <property type="entry name" value="DNA_pol3_alpha"/>
    <property type="match status" value="1"/>
</dbReference>
<dbReference type="Gene3D" id="1.10.150.870">
    <property type="match status" value="1"/>
</dbReference>
<feature type="domain" description="DNA polymerase helix-hairpin-helix motif" evidence="9">
    <location>
        <begin position="736"/>
        <end position="822"/>
    </location>
</feature>
<dbReference type="InterPro" id="IPR040982">
    <property type="entry name" value="DNA_pol3_finger"/>
</dbReference>
<dbReference type="NCBIfam" id="TIGR00594">
    <property type="entry name" value="polc"/>
    <property type="match status" value="1"/>
</dbReference>
<gene>
    <name evidence="11" type="ORF">SAMN04488008_104244</name>
</gene>
<dbReference type="Proteomes" id="UP000198990">
    <property type="component" value="Unassembled WGS sequence"/>
</dbReference>
<dbReference type="InterPro" id="IPR029460">
    <property type="entry name" value="DNAPol_HHH"/>
</dbReference>
<dbReference type="STRING" id="228957.SAMN04488008_104244"/>
<dbReference type="InterPro" id="IPR004805">
    <property type="entry name" value="DnaE2/DnaE/PolC"/>
</dbReference>
<evidence type="ECO:0000259" key="8">
    <source>
        <dbReference type="Pfam" id="PF07733"/>
    </source>
</evidence>
<dbReference type="GO" id="GO:0008408">
    <property type="term" value="F:3'-5' exonuclease activity"/>
    <property type="evidence" value="ECO:0007669"/>
    <property type="project" value="InterPro"/>
</dbReference>
<name>A0A1H7RCE0_9FLAO</name>
<dbReference type="GO" id="GO:0006260">
    <property type="term" value="P:DNA replication"/>
    <property type="evidence" value="ECO:0007669"/>
    <property type="project" value="UniProtKB-KW"/>
</dbReference>
<keyword evidence="4" id="KW-0235">DNA replication</keyword>
<dbReference type="EMBL" id="FNZN01000004">
    <property type="protein sequence ID" value="SEL57853.1"/>
    <property type="molecule type" value="Genomic_DNA"/>
</dbReference>
<comment type="catalytic activity">
    <reaction evidence="6">
        <text>DNA(n) + a 2'-deoxyribonucleoside 5'-triphosphate = DNA(n+1) + diphosphate</text>
        <dbReference type="Rhea" id="RHEA:22508"/>
        <dbReference type="Rhea" id="RHEA-COMP:17339"/>
        <dbReference type="Rhea" id="RHEA-COMP:17340"/>
        <dbReference type="ChEBI" id="CHEBI:33019"/>
        <dbReference type="ChEBI" id="CHEBI:61560"/>
        <dbReference type="ChEBI" id="CHEBI:173112"/>
        <dbReference type="EC" id="2.7.7.7"/>
    </reaction>
</comment>
<dbReference type="CDD" id="cd04485">
    <property type="entry name" value="DnaE_OBF"/>
    <property type="match status" value="1"/>
</dbReference>
<evidence type="ECO:0000256" key="6">
    <source>
        <dbReference type="ARBA" id="ARBA00049244"/>
    </source>
</evidence>
<dbReference type="SUPFAM" id="SSF89550">
    <property type="entry name" value="PHP domain-like"/>
    <property type="match status" value="1"/>
</dbReference>
<evidence type="ECO:0000256" key="2">
    <source>
        <dbReference type="ARBA" id="ARBA00022679"/>
    </source>
</evidence>
<dbReference type="Gene3D" id="3.20.20.140">
    <property type="entry name" value="Metal-dependent hydrolases"/>
    <property type="match status" value="1"/>
</dbReference>
<feature type="domain" description="Bacterial DNA polymerase III alpha subunit NTPase" evidence="8">
    <location>
        <begin position="254"/>
        <end position="488"/>
    </location>
</feature>
<evidence type="ECO:0000256" key="3">
    <source>
        <dbReference type="ARBA" id="ARBA00022695"/>
    </source>
</evidence>
<keyword evidence="12" id="KW-1185">Reference proteome</keyword>
<keyword evidence="2" id="KW-0808">Transferase</keyword>
<dbReference type="Pfam" id="PF17657">
    <property type="entry name" value="DNA_pol3_finger"/>
    <property type="match status" value="1"/>
</dbReference>
<evidence type="ECO:0000313" key="12">
    <source>
        <dbReference type="Proteomes" id="UP000198990"/>
    </source>
</evidence>
<dbReference type="GO" id="GO:0003887">
    <property type="term" value="F:DNA-directed DNA polymerase activity"/>
    <property type="evidence" value="ECO:0007669"/>
    <property type="project" value="UniProtKB-KW"/>
</dbReference>
<evidence type="ECO:0000256" key="4">
    <source>
        <dbReference type="ARBA" id="ARBA00022705"/>
    </source>
</evidence>
<dbReference type="Pfam" id="PF02811">
    <property type="entry name" value="PHP"/>
    <property type="match status" value="1"/>
</dbReference>
<organism evidence="11 12">
    <name type="scientific">Maribacter orientalis</name>
    <dbReference type="NCBI Taxonomy" id="228957"/>
    <lineage>
        <taxon>Bacteria</taxon>
        <taxon>Pseudomonadati</taxon>
        <taxon>Bacteroidota</taxon>
        <taxon>Flavobacteriia</taxon>
        <taxon>Flavobacteriales</taxon>
        <taxon>Flavobacteriaceae</taxon>
        <taxon>Maribacter</taxon>
    </lineage>
</organism>